<reference evidence="2 3" key="1">
    <citation type="submission" date="2015-12" db="EMBL/GenBank/DDBJ databases">
        <title>Draft Genome Sequence of Olsenella scatoligenes SK9K4T; a Producer of 3-Methylindole- (skatole) and 4-Methylphenol- (p-cresol) Isolated from Pig Feces.</title>
        <authorList>
            <person name="Li X."/>
            <person name="Borg B."/>
            <person name="Canibe N."/>
        </authorList>
    </citation>
    <scope>NUCLEOTIDE SEQUENCE [LARGE SCALE GENOMIC DNA]</scope>
    <source>
        <strain evidence="2 3">SK9K4</strain>
    </source>
</reference>
<dbReference type="InterPro" id="IPR016195">
    <property type="entry name" value="Pol/histidinol_Pase-like"/>
</dbReference>
<dbReference type="GO" id="GO:0008270">
    <property type="term" value="F:zinc ion binding"/>
    <property type="evidence" value="ECO:0007669"/>
    <property type="project" value="TreeGrafter"/>
</dbReference>
<name>A0A124EH55_TRASO</name>
<dbReference type="SMART" id="SM00481">
    <property type="entry name" value="POLIIIAc"/>
    <property type="match status" value="1"/>
</dbReference>
<dbReference type="STRING" id="1299998.AUL39_00175"/>
<dbReference type="GO" id="GO:0005829">
    <property type="term" value="C:cytosol"/>
    <property type="evidence" value="ECO:0007669"/>
    <property type="project" value="TreeGrafter"/>
</dbReference>
<dbReference type="CDD" id="cd07437">
    <property type="entry name" value="PHP_HisPPase_Ycdx_like"/>
    <property type="match status" value="1"/>
</dbReference>
<sequence length="265" mass="29580">MLCDTHCHTLFSRHAYSTLEEDVRAAAAQGMELLGVTDHYSSMLFSQQTIQDWQYFLNLWAWPRRWHGVRLLRGCEADIIDLDGNIFGHDIFFDKGSNGSAYRHPHSLKKMAFAQCDYVIASVHNKDFTEGASREQITRMYLRVLEDPKVLILGHVGRTGLDFDLDTVLGAVKEHGKLIEVNESSLIAQKRAGSYKRCRQIVERCAELGVSVSFGSDAHVSSLVGHHEAADALFDEVHFPQELVACRDAATFAGVVESAIGPMAE</sequence>
<comment type="caution">
    <text evidence="2">The sequence shown here is derived from an EMBL/GenBank/DDBJ whole genome shotgun (WGS) entry which is preliminary data.</text>
</comment>
<evidence type="ECO:0000313" key="3">
    <source>
        <dbReference type="Proteomes" id="UP000054078"/>
    </source>
</evidence>
<evidence type="ECO:0000259" key="1">
    <source>
        <dbReference type="SMART" id="SM00481"/>
    </source>
</evidence>
<dbReference type="PANTHER" id="PTHR36928:SF1">
    <property type="entry name" value="PHOSPHATASE YCDX-RELATED"/>
    <property type="match status" value="1"/>
</dbReference>
<dbReference type="SUPFAM" id="SSF89550">
    <property type="entry name" value="PHP domain-like"/>
    <property type="match status" value="1"/>
</dbReference>
<dbReference type="InterPro" id="IPR004013">
    <property type="entry name" value="PHP_dom"/>
</dbReference>
<dbReference type="GO" id="GO:0042578">
    <property type="term" value="F:phosphoric ester hydrolase activity"/>
    <property type="evidence" value="ECO:0007669"/>
    <property type="project" value="TreeGrafter"/>
</dbReference>
<accession>A0A124EH55</accession>
<proteinExistence type="predicted"/>
<dbReference type="Gene3D" id="3.20.20.140">
    <property type="entry name" value="Metal-dependent hydrolases"/>
    <property type="match status" value="1"/>
</dbReference>
<dbReference type="AlphaFoldDB" id="A0A124EH55"/>
<dbReference type="OrthoDB" id="9808747at2"/>
<protein>
    <recommendedName>
        <fullName evidence="1">Polymerase/histidinol phosphatase N-terminal domain-containing protein</fullName>
    </recommendedName>
</protein>
<feature type="domain" description="Polymerase/histidinol phosphatase N-terminal" evidence="1">
    <location>
        <begin position="3"/>
        <end position="81"/>
    </location>
</feature>
<dbReference type="Pfam" id="PF02811">
    <property type="entry name" value="PHP"/>
    <property type="match status" value="1"/>
</dbReference>
<organism evidence="2 3">
    <name type="scientific">Tractidigestivibacter scatoligenes</name>
    <name type="common">Olsenella scatoligenes</name>
    <dbReference type="NCBI Taxonomy" id="1299998"/>
    <lineage>
        <taxon>Bacteria</taxon>
        <taxon>Bacillati</taxon>
        <taxon>Actinomycetota</taxon>
        <taxon>Coriobacteriia</taxon>
        <taxon>Coriobacteriales</taxon>
        <taxon>Atopobiaceae</taxon>
        <taxon>Tractidigestivibacter</taxon>
    </lineage>
</organism>
<dbReference type="PANTHER" id="PTHR36928">
    <property type="entry name" value="PHOSPHATASE YCDX-RELATED"/>
    <property type="match status" value="1"/>
</dbReference>
<dbReference type="InterPro" id="IPR050243">
    <property type="entry name" value="PHP_phosphatase"/>
</dbReference>
<gene>
    <name evidence="2" type="ORF">AUL39_00175</name>
</gene>
<dbReference type="InterPro" id="IPR003141">
    <property type="entry name" value="Pol/His_phosphatase_N"/>
</dbReference>
<dbReference type="Proteomes" id="UP000054078">
    <property type="component" value="Unassembled WGS sequence"/>
</dbReference>
<evidence type="ECO:0000313" key="2">
    <source>
        <dbReference type="EMBL" id="KUH59563.1"/>
    </source>
</evidence>
<dbReference type="EMBL" id="LOJF01000001">
    <property type="protein sequence ID" value="KUH59563.1"/>
    <property type="molecule type" value="Genomic_DNA"/>
</dbReference>
<keyword evidence="3" id="KW-1185">Reference proteome</keyword>